<dbReference type="InterPro" id="IPR012337">
    <property type="entry name" value="RNaseH-like_sf"/>
</dbReference>
<dbReference type="InterPro" id="IPR028881">
    <property type="entry name" value="PAN2_UCH_dom"/>
</dbReference>
<comment type="catalytic activity">
    <reaction evidence="1 9">
        <text>Exonucleolytic cleavage of poly(A) to 5'-AMP.</text>
        <dbReference type="EC" id="3.1.13.4"/>
    </reaction>
</comment>
<dbReference type="EC" id="3.1.13.4" evidence="9"/>
<dbReference type="AlphaFoldDB" id="A0A8C1S8Y7"/>
<keyword evidence="5 9" id="KW-0479">Metal-binding</keyword>
<dbReference type="InterPro" id="IPR013520">
    <property type="entry name" value="Ribonucl_H"/>
</dbReference>
<dbReference type="FunFam" id="2.130.10.10:FF:000059">
    <property type="entry name" value="PAN2-PAN3 deadenylation complex catalytic subunit PAN2"/>
    <property type="match status" value="1"/>
</dbReference>
<feature type="domain" description="USP" evidence="10">
    <location>
        <begin position="498"/>
        <end position="893"/>
    </location>
</feature>
<feature type="binding site" evidence="9">
    <location>
        <position position="1097"/>
    </location>
    <ligand>
        <name>a divalent metal cation</name>
        <dbReference type="ChEBI" id="CHEBI:60240"/>
        <note>catalytic</note>
    </ligand>
</feature>
<evidence type="ECO:0000256" key="4">
    <source>
        <dbReference type="ARBA" id="ARBA00022722"/>
    </source>
</evidence>
<dbReference type="GO" id="GO:0004535">
    <property type="term" value="F:poly(A)-specific ribonuclease activity"/>
    <property type="evidence" value="ECO:0007669"/>
    <property type="project" value="UniProtKB-UniRule"/>
</dbReference>
<comment type="activity regulation">
    <text evidence="9">Positively regulated by the regulatory subunit PAN3.</text>
</comment>
<evidence type="ECO:0000256" key="1">
    <source>
        <dbReference type="ARBA" id="ARBA00001663"/>
    </source>
</evidence>
<comment type="similarity">
    <text evidence="9">Belongs to the peptidase C19 family. PAN2 subfamily.</text>
</comment>
<evidence type="ECO:0000313" key="11">
    <source>
        <dbReference type="Ensembl" id="ENSCCRP00015003288.1"/>
    </source>
</evidence>
<keyword evidence="6 9" id="KW-0378">Hydrolase</keyword>
<name>A0A8C1S8Y7_CYPCA</name>
<accession>A0A8C1S8Y7</accession>
<dbReference type="Gene3D" id="3.90.70.10">
    <property type="entry name" value="Cysteine proteinases"/>
    <property type="match status" value="1"/>
</dbReference>
<comment type="subunit">
    <text evidence="9">Forms a heterotrimer with an asymmetric homodimer of the regulatory subunit PAN3 to form the poly(A)-nuclease (PAN) deadenylation complex.</text>
</comment>
<dbReference type="Pfam" id="PF20770">
    <property type="entry name" value="PAN2_N"/>
    <property type="match status" value="1"/>
</dbReference>
<dbReference type="InterPro" id="IPR028889">
    <property type="entry name" value="USP"/>
</dbReference>
<reference evidence="11" key="1">
    <citation type="submission" date="2025-08" db="UniProtKB">
        <authorList>
            <consortium name="Ensembl"/>
        </authorList>
    </citation>
    <scope>IDENTIFICATION</scope>
</reference>
<dbReference type="PANTHER" id="PTHR15728:SF0">
    <property type="entry name" value="PAN2-PAN3 DEADENYLATION COMPLEX CATALYTIC SUBUNIT PAN2"/>
    <property type="match status" value="1"/>
</dbReference>
<dbReference type="InterPro" id="IPR048841">
    <property type="entry name" value="PAN2_N"/>
</dbReference>
<dbReference type="SUPFAM" id="SSF50978">
    <property type="entry name" value="WD40 repeat-like"/>
    <property type="match status" value="1"/>
</dbReference>
<dbReference type="GO" id="GO:0046872">
    <property type="term" value="F:metal ion binding"/>
    <property type="evidence" value="ECO:0007669"/>
    <property type="project" value="UniProtKB-KW"/>
</dbReference>
<feature type="binding site" evidence="9">
    <location>
        <position position="1045"/>
    </location>
    <ligand>
        <name>a divalent metal cation</name>
        <dbReference type="ChEBI" id="CHEBI:60240"/>
        <note>catalytic</note>
    </ligand>
</feature>
<proteinExistence type="inferred from homology"/>
<evidence type="ECO:0000259" key="10">
    <source>
        <dbReference type="PROSITE" id="PS50235"/>
    </source>
</evidence>
<feature type="binding site" evidence="9">
    <location>
        <position position="938"/>
    </location>
    <ligand>
        <name>a divalent metal cation</name>
        <dbReference type="ChEBI" id="CHEBI:60240"/>
        <note>catalytic</note>
    </ligand>
</feature>
<keyword evidence="8 9" id="KW-0539">Nucleus</keyword>
<dbReference type="GO" id="GO:0006397">
    <property type="term" value="P:mRNA processing"/>
    <property type="evidence" value="ECO:0007669"/>
    <property type="project" value="UniProtKB-KW"/>
</dbReference>
<dbReference type="Gene3D" id="2.130.10.10">
    <property type="entry name" value="YVTN repeat-like/Quinoprotein amine dehydrogenase"/>
    <property type="match status" value="1"/>
</dbReference>
<organism evidence="11 12">
    <name type="scientific">Cyprinus carpio</name>
    <name type="common">Common carp</name>
    <dbReference type="NCBI Taxonomy" id="7962"/>
    <lineage>
        <taxon>Eukaryota</taxon>
        <taxon>Metazoa</taxon>
        <taxon>Chordata</taxon>
        <taxon>Craniata</taxon>
        <taxon>Vertebrata</taxon>
        <taxon>Euteleostomi</taxon>
        <taxon>Actinopterygii</taxon>
        <taxon>Neopterygii</taxon>
        <taxon>Teleostei</taxon>
        <taxon>Ostariophysi</taxon>
        <taxon>Cypriniformes</taxon>
        <taxon>Cyprinidae</taxon>
        <taxon>Cyprininae</taxon>
        <taxon>Cyprinus</taxon>
    </lineage>
</organism>
<comment type="cofactor">
    <cofactor evidence="9">
        <name>a divalent metal cation</name>
        <dbReference type="ChEBI" id="CHEBI:60240"/>
    </cofactor>
    <text evidence="9">Binds 2 metal cations per subunit in the catalytic exonuclease domain.</text>
</comment>
<feature type="binding site" evidence="9">
    <location>
        <position position="936"/>
    </location>
    <ligand>
        <name>a divalent metal cation</name>
        <dbReference type="ChEBI" id="CHEBI:60240"/>
        <note>catalytic</note>
    </ligand>
</feature>
<dbReference type="SUPFAM" id="SSF54001">
    <property type="entry name" value="Cysteine proteinases"/>
    <property type="match status" value="1"/>
</dbReference>
<comment type="domain">
    <text evidence="9">Contains a pseudo-UCH domain. This ubiquitin C-terminal hydrolase (UCH)-like or ubiquitin specific protease (USP)-like domain is predicted to be catalytically inactive because it lacks the active site catalytic triad characteristic of thiol proteases, with residues at the equivalent structural positions that are incompatible with catalysis, and it cannot bind ubiquitin. It functions as a structural scaffold for intra- and intermolecular interactions in the complex.</text>
</comment>
<dbReference type="GO" id="GO:0005634">
    <property type="term" value="C:nucleus"/>
    <property type="evidence" value="ECO:0007669"/>
    <property type="project" value="UniProtKB-SubCell"/>
</dbReference>
<dbReference type="InterPro" id="IPR050785">
    <property type="entry name" value="PAN2-PAN3_catalytic_subunit"/>
</dbReference>
<keyword evidence="4 9" id="KW-0540">Nuclease</keyword>
<dbReference type="InterPro" id="IPR015943">
    <property type="entry name" value="WD40/YVTN_repeat-like_dom_sf"/>
</dbReference>
<comment type="caution">
    <text evidence="9">Lacks conserved residue(s) required for the propagation of feature annotation.</text>
</comment>
<dbReference type="HAMAP" id="MF_03182">
    <property type="entry name" value="PAN2"/>
    <property type="match status" value="1"/>
</dbReference>
<protein>
    <recommendedName>
        <fullName evidence="9">PAN2-PAN3 deadenylation complex catalytic subunit PAN2</fullName>
        <ecNumber evidence="9">3.1.13.4</ecNumber>
    </recommendedName>
    <alternativeName>
        <fullName evidence="9">Inactive ubiquitin carboxyl-terminal hydrolase 52</fullName>
    </alternativeName>
    <alternativeName>
        <fullName evidence="9">PAB1P-dependent poly(A)-specific ribonuclease</fullName>
    </alternativeName>
    <alternativeName>
        <fullName evidence="9">Poly(A)-nuclease deadenylation complex subunit 2</fullName>
        <shortName evidence="9">PAN deadenylation complex subunit 2</shortName>
    </alternativeName>
</protein>
<keyword evidence="2 9" id="KW-0963">Cytoplasm</keyword>
<dbReference type="Pfam" id="PF00929">
    <property type="entry name" value="RNase_T"/>
    <property type="match status" value="1"/>
</dbReference>
<dbReference type="PROSITE" id="PS50235">
    <property type="entry name" value="USP_3"/>
    <property type="match status" value="1"/>
</dbReference>
<comment type="subcellular location">
    <subcellularLocation>
        <location evidence="9">Cytoplasm</location>
        <location evidence="9">P-body</location>
    </subcellularLocation>
    <subcellularLocation>
        <location evidence="9">Nucleus</location>
    </subcellularLocation>
    <text evidence="9">Shuttles between nucleus and cytoplasm.</text>
</comment>
<dbReference type="Gene3D" id="3.30.420.10">
    <property type="entry name" value="Ribonuclease H-like superfamily/Ribonuclease H"/>
    <property type="match status" value="1"/>
</dbReference>
<dbReference type="InterPro" id="IPR030843">
    <property type="entry name" value="PAN2"/>
</dbReference>
<dbReference type="SMART" id="SM00479">
    <property type="entry name" value="EXOIII"/>
    <property type="match status" value="1"/>
</dbReference>
<dbReference type="SUPFAM" id="SSF53098">
    <property type="entry name" value="Ribonuclease H-like"/>
    <property type="match status" value="1"/>
</dbReference>
<evidence type="ECO:0000256" key="6">
    <source>
        <dbReference type="ARBA" id="ARBA00022801"/>
    </source>
</evidence>
<dbReference type="Proteomes" id="UP000694700">
    <property type="component" value="Unplaced"/>
</dbReference>
<evidence type="ECO:0000256" key="7">
    <source>
        <dbReference type="ARBA" id="ARBA00022839"/>
    </source>
</evidence>
<dbReference type="FunFam" id="3.30.420.10:FF:000011">
    <property type="entry name" value="PAN2-PAN3 deadenylation complex catalytic subunit PAN2"/>
    <property type="match status" value="1"/>
</dbReference>
<evidence type="ECO:0000256" key="5">
    <source>
        <dbReference type="ARBA" id="ARBA00022723"/>
    </source>
</evidence>
<evidence type="ECO:0000256" key="9">
    <source>
        <dbReference type="HAMAP-Rule" id="MF_03182"/>
    </source>
</evidence>
<sequence length="1163" mass="131130">MNFEGLDPGLGEYAPGLHGGLEPGLDSSMDPRLDPALLQAVELDPDSLAVPVSESMHIVEGMYSELHSVAAEVGIPVTATHFDLQEELLWMGNHRGHASSFFGPTMGRYSSFQVHMTDDIRHIQSMDTGVLFLTKTNLKCLTRGGLIMFDYPMEEGADMHSLILTDNNTLLMGGLQNYVAELDLTTVQETQKFTVEVPGVAIMRQSNRFFFCGHTSGKVSLRDLRTFKMEHEFDAFSGSLSDFDVHGNLLAACGFSSRGLNGLSCDRFLMVYDLRMMRAITPLQVHVDPLFLRFIPTYTSRLAIISQTGQCQFCEPTGLASLADIFHVNTVGQLLMSFDVSSSKQALSFGDSGGCVHLWSSAPEVSFNSYSRETELALPCLVDSLPQLDWNHELMPLSLLPMPLTSTEPLLSDWPTSLITPSPRRAPLVDPEILRTMKTVGFIGYAPNPRTRPRNQVPYKIKDTELEYDSYNQVPESPIGRDEEPHLYMVPKKYRKVVIIHCCLAKEFWECTTLDVLYFLEPVRCLVQNHLCQKEFCLACELGFLFHMLDLSRGDPCQASNFLRAFRTIPEASALGLILADSDEQTGKARLGHLIQSWNRFILAQLHQETLEQEGPQAYRGASSSTLGSSGESVIGRLFGCEVENSSLCRCGKETVRSSLTLLFTMHYPEQRSLDKMIEEYDFAEILKKSICLEQSTQAWCDNCEKYQPTLQTRNIRCLPDVLVINCEVNSAKEAEFWKAQTEKCICLYVLYIIYVMYREELCSVEGLTFDTQAEDMRHVWIPLSLKMCISKTQGLEVSSLSEGEELTESEEAEGASVYDLVVTVSHIQHARTGGNLVAHIKVGETYHQRKEGVTHQQWYLFNDFLIEPIDKVKIPNIRQISTFTLITIYNGLNPIDASVLLTEASLARKQRKSHATFIPLMVSEMPQASDLVGLDAEFVTLNQEEAELRSDGTKSTIKPSQMSVARITCVRGQGPNEGVPFIDDYISTQEQVVDYLTQYSGIKPGDLDAKISSKHLTTLKSTYLKLRFLIDTGVRFVGHGLQKDFRVINLMVPKEQVFDTVYLFHMPRKRMISLRFLAWYFLDLNIQSETHDSIEDARTALQLYRKYLELSHNGGQEEFRKVLKALYEKGRKLDWKVPDIDSADGQGSPKNYGFIFWPETTV</sequence>
<dbReference type="CDD" id="cd06143">
    <property type="entry name" value="PAN2_exo"/>
    <property type="match status" value="1"/>
</dbReference>
<evidence type="ECO:0000313" key="12">
    <source>
        <dbReference type="Proteomes" id="UP000694700"/>
    </source>
</evidence>
<dbReference type="GO" id="GO:0000932">
    <property type="term" value="C:P-body"/>
    <property type="evidence" value="ECO:0007669"/>
    <property type="project" value="UniProtKB-SubCell"/>
</dbReference>
<evidence type="ECO:0000256" key="8">
    <source>
        <dbReference type="ARBA" id="ARBA00023242"/>
    </source>
</evidence>
<dbReference type="PANTHER" id="PTHR15728">
    <property type="entry name" value="DEADENYLATION COMPLEX CATALYTIC SUBUNIT PAN2"/>
    <property type="match status" value="1"/>
</dbReference>
<dbReference type="GO" id="GO:0031251">
    <property type="term" value="C:PAN complex"/>
    <property type="evidence" value="ECO:0007669"/>
    <property type="project" value="UniProtKB-UniRule"/>
</dbReference>
<dbReference type="GO" id="GO:0003676">
    <property type="term" value="F:nucleic acid binding"/>
    <property type="evidence" value="ECO:0007669"/>
    <property type="project" value="InterPro"/>
</dbReference>
<dbReference type="Pfam" id="PF13423">
    <property type="entry name" value="UCH_1"/>
    <property type="match status" value="1"/>
</dbReference>
<evidence type="ECO:0000256" key="3">
    <source>
        <dbReference type="ARBA" id="ARBA00022664"/>
    </source>
</evidence>
<dbReference type="InterPro" id="IPR036322">
    <property type="entry name" value="WD40_repeat_dom_sf"/>
</dbReference>
<comment type="function">
    <text evidence="9">Catalytic subunit of the poly(A)-nuclease (PAN) deadenylation complex, one of two cytoplasmic mRNA deadenylases involved in general and miRNA-mediated mRNA turnover. PAN specifically shortens poly(A) tails of RNA and the activity is stimulated by poly(A)-binding protein (PABP). PAN deadenylation is followed by rapid degradation of the shortened mRNA tails by the CCR4-NOT complex. Deadenylated mRNAs are then degraded by two alternative mechanisms, namely exosome-mediated 3'-5' exonucleolytic degradation, or deadenlyation-dependent mRNA decaping and subsequent 5'-3' exonucleolytic degradation by XRN1.</text>
</comment>
<dbReference type="InterPro" id="IPR036397">
    <property type="entry name" value="RNaseH_sf"/>
</dbReference>
<dbReference type="GO" id="GO:0010606">
    <property type="term" value="P:positive regulation of cytoplasmic mRNA processing body assembly"/>
    <property type="evidence" value="ECO:0007669"/>
    <property type="project" value="UniProtKB-UniRule"/>
</dbReference>
<dbReference type="GO" id="GO:0000289">
    <property type="term" value="P:nuclear-transcribed mRNA poly(A) tail shortening"/>
    <property type="evidence" value="ECO:0007669"/>
    <property type="project" value="UniProtKB-UniRule"/>
</dbReference>
<comment type="domain">
    <text evidence="9">The linker, or PAN3 interaction domain (PID), between the WD40 repeats and the pseudo-UCH domain mediates interaction with PAN3.</text>
</comment>
<keyword evidence="3 9" id="KW-0507">mRNA processing</keyword>
<dbReference type="Ensembl" id="ENSCCRT00015003446.1">
    <property type="protein sequence ID" value="ENSCCRP00015003288.1"/>
    <property type="gene ID" value="ENSCCRG00015000853.1"/>
</dbReference>
<gene>
    <name evidence="9" type="primary">PAN2</name>
</gene>
<dbReference type="InterPro" id="IPR038765">
    <property type="entry name" value="Papain-like_cys_pep_sf"/>
</dbReference>
<keyword evidence="7 9" id="KW-0269">Exonuclease</keyword>
<evidence type="ECO:0000256" key="2">
    <source>
        <dbReference type="ARBA" id="ARBA00022490"/>
    </source>
</evidence>